<organism evidence="2">
    <name type="scientific">Pseudomonas khorasanensis</name>
    <dbReference type="NCBI Taxonomy" id="2745508"/>
    <lineage>
        <taxon>Bacteria</taxon>
        <taxon>Pseudomonadati</taxon>
        <taxon>Pseudomonadota</taxon>
        <taxon>Gammaproteobacteria</taxon>
        <taxon>Pseudomonadales</taxon>
        <taxon>Pseudomonadaceae</taxon>
        <taxon>Pseudomonas</taxon>
    </lineage>
</organism>
<reference evidence="2" key="2">
    <citation type="submission" date="2020-07" db="EMBL/GenBank/DDBJ databases">
        <authorList>
            <person name="Lood C."/>
            <person name="Girard L."/>
        </authorList>
    </citation>
    <scope>NUCLEOTIDE SEQUENCE</scope>
    <source>
        <strain evidence="2">SWRI153</strain>
    </source>
</reference>
<reference evidence="3" key="3">
    <citation type="submission" date="2021-06" db="EMBL/GenBank/DDBJ databases">
        <title>Updating the genus Pseudomonas: Description of 43 new species and partition of the Pseudomonas putida group.</title>
        <authorList>
            <person name="Girard L."/>
            <person name="Lood C."/>
            <person name="Vandamme P."/>
            <person name="Rokni-Zadeh H."/>
            <person name="Van Noort V."/>
            <person name="Hofte M."/>
            <person name="Lavigne R."/>
            <person name="De Mot R."/>
        </authorList>
    </citation>
    <scope>NUCLEOTIDE SEQUENCE</scope>
    <source>
        <strain evidence="3">SWRI153</strain>
    </source>
</reference>
<dbReference type="InterPro" id="IPR049648">
    <property type="entry name" value="PaoC-like"/>
</dbReference>
<gene>
    <name evidence="3" type="ORF">HU727_019995</name>
    <name evidence="2" type="ORF">HU727_19530</name>
</gene>
<comment type="caution">
    <text evidence="2">The sequence shown here is derived from an EMBL/GenBank/DDBJ whole genome shotgun (WGS) entry which is preliminary data.</text>
</comment>
<sequence>MKFDTPATTNPIDRLKVIGQPTERIEGPLKTSGQATYAYEQHEAAANQAYGFMVDSAIAKGRIKAIHLDDAKASPGVLAIVTAENAGKLDKGDYNAAHLLAGPEVQHYQQAVALVVAETFEQARAAAQLVKVDYETTDGKFDLAGVKHLGVEPKDELPDVNHGDFDKAFAAAPVQFDQTYTTPDQSHAMMEPHATLAAWKGDQLTLWTSNQMVAWSVGDIAKTLGLPKEKVRLVSPYIGGGFGGKLFIRADAILAALGARMAGRPVKVALARPQMANNTTHRPATIQRIRMGATADGKLTAIAHEGWSGNLADGKVELASQPSQLLYAAENRRVSMRLAPLDLPEGNAMRAPGEAPGLMVLEIAMDEMAERLKMDPVQFRILNDTQVDPVKTERPFSQRQLVKCLQIGAEKFGWNQRNAKPGTRREGRWLIGMGVAAAFRNNLLVKSGARVRLEQDGKVIVETDMTDIGTGSYTIIAQTAAEMMGVGLDDVVVRLGDSDFPVSAGSGGQFGGNCSTAGVYAACVKLREAVATRLGLAADQAEFADGQVRVGNQSLPLRNAAEGGALVGEDSIEFGDLAEKYQQSTFGAHFAEVAVDAATGEVRVRRMLAVCAAGRILNPTSARSQVIGAMTMGVGAALMEELAVDKRLGFFVNHDLAGYEVPVHADIPHQDVIFLDETDPISSPMKAKGVGELGICGVSAAVANAIYNATGARVREYPITLDKILDSLPEMI</sequence>
<feature type="domain" description="Aldehyde oxidase/xanthine dehydrogenase a/b hammerhead" evidence="1">
    <location>
        <begin position="32"/>
        <end position="138"/>
    </location>
</feature>
<evidence type="ECO:0000313" key="3">
    <source>
        <dbReference type="EMBL" id="MBV4487871.1"/>
    </source>
</evidence>
<dbReference type="InterPro" id="IPR046867">
    <property type="entry name" value="AldOxase/xan_DH_MoCoBD2"/>
</dbReference>
<dbReference type="InterPro" id="IPR000674">
    <property type="entry name" value="Ald_Oxase/Xan_DH_a/b"/>
</dbReference>
<dbReference type="Proteomes" id="UP000648816">
    <property type="component" value="Unassembled WGS sequence"/>
</dbReference>
<dbReference type="GO" id="GO:0016491">
    <property type="term" value="F:oxidoreductase activity"/>
    <property type="evidence" value="ECO:0007669"/>
    <property type="project" value="InterPro"/>
</dbReference>
<dbReference type="AlphaFoldDB" id="A0A923F6S0"/>
<proteinExistence type="predicted"/>
<dbReference type="SMART" id="SM01008">
    <property type="entry name" value="Ald_Xan_dh_C"/>
    <property type="match status" value="1"/>
</dbReference>
<dbReference type="Pfam" id="PF02738">
    <property type="entry name" value="MoCoBD_1"/>
    <property type="match status" value="1"/>
</dbReference>
<evidence type="ECO:0000313" key="2">
    <source>
        <dbReference type="EMBL" id="MBC3343835.1"/>
    </source>
</evidence>
<evidence type="ECO:0000259" key="1">
    <source>
        <dbReference type="SMART" id="SM01008"/>
    </source>
</evidence>
<dbReference type="SUPFAM" id="SSF54665">
    <property type="entry name" value="CO dehydrogenase molybdoprotein N-domain-like"/>
    <property type="match status" value="1"/>
</dbReference>
<dbReference type="Gene3D" id="3.30.365.10">
    <property type="entry name" value="Aldehyde oxidase/xanthine dehydrogenase, molybdopterin binding domain"/>
    <property type="match status" value="4"/>
</dbReference>
<dbReference type="InterPro" id="IPR037165">
    <property type="entry name" value="AldOxase/xan_DH_Mopterin-bd_sf"/>
</dbReference>
<name>A0A923F6S0_9PSED</name>
<dbReference type="EMBL" id="JABWQP020000011">
    <property type="protein sequence ID" value="MBV4487871.1"/>
    <property type="molecule type" value="Genomic_DNA"/>
</dbReference>
<protein>
    <submittedName>
        <fullName evidence="2">Xanthine dehydrogenase family protein molybdopterin-binding subunit</fullName>
    </submittedName>
</protein>
<dbReference type="PANTHER" id="PTHR11908">
    <property type="entry name" value="XANTHINE DEHYDROGENASE"/>
    <property type="match status" value="1"/>
</dbReference>
<dbReference type="InterPro" id="IPR016208">
    <property type="entry name" value="Ald_Oxase/xanthine_DH-like"/>
</dbReference>
<dbReference type="GO" id="GO:0005506">
    <property type="term" value="F:iron ion binding"/>
    <property type="evidence" value="ECO:0007669"/>
    <property type="project" value="InterPro"/>
</dbReference>
<accession>A0A923F6S0</accession>
<dbReference type="SUPFAM" id="SSF56003">
    <property type="entry name" value="Molybdenum cofactor-binding domain"/>
    <property type="match status" value="1"/>
</dbReference>
<dbReference type="InterPro" id="IPR036856">
    <property type="entry name" value="Ald_Oxase/Xan_DH_a/b_sf"/>
</dbReference>
<dbReference type="RefSeq" id="WP_186533400.1">
    <property type="nucleotide sequence ID" value="NZ_JABWQP020000011.1"/>
</dbReference>
<dbReference type="NCBIfam" id="NF041671">
    <property type="entry name" value="peri_hyde_PaoC"/>
    <property type="match status" value="1"/>
</dbReference>
<dbReference type="InterPro" id="IPR008274">
    <property type="entry name" value="AldOxase/xan_DH_MoCoBD1"/>
</dbReference>
<reference evidence="2 4" key="1">
    <citation type="journal article" date="2020" name="Microorganisms">
        <title>Reliable Identification of Environmental Pseudomonas Isolates Using the rpoD Gene.</title>
        <authorList>
            <consortium name="The Broad Institute Genome Sequencing Platform"/>
            <person name="Girard L."/>
            <person name="Lood C."/>
            <person name="Rokni-Zadeh H."/>
            <person name="van Noort V."/>
            <person name="Lavigne R."/>
            <person name="De Mot R."/>
        </authorList>
    </citation>
    <scope>NUCLEOTIDE SEQUENCE</scope>
    <source>
        <strain evidence="2 4">SWRI153</strain>
    </source>
</reference>
<evidence type="ECO:0000313" key="4">
    <source>
        <dbReference type="Proteomes" id="UP000648816"/>
    </source>
</evidence>
<dbReference type="Pfam" id="PF01315">
    <property type="entry name" value="Ald_Xan_dh_C"/>
    <property type="match status" value="1"/>
</dbReference>
<dbReference type="Pfam" id="PF20256">
    <property type="entry name" value="MoCoBD_2"/>
    <property type="match status" value="1"/>
</dbReference>
<dbReference type="EMBL" id="JABWQP010000011">
    <property type="protein sequence ID" value="MBC3343835.1"/>
    <property type="molecule type" value="Genomic_DNA"/>
</dbReference>
<dbReference type="PANTHER" id="PTHR11908:SF123">
    <property type="entry name" value="ALDEHYDE OXIDOREDUCTASE MOLYBDENUM-BINDING SUBUNIT PAOC"/>
    <property type="match status" value="1"/>
</dbReference>
<keyword evidence="4" id="KW-1185">Reference proteome</keyword>
<dbReference type="Gene3D" id="3.90.1170.50">
    <property type="entry name" value="Aldehyde oxidase/xanthine dehydrogenase, a/b hammerhead"/>
    <property type="match status" value="1"/>
</dbReference>